<name>A0ABQ0A4P4_9GAMM</name>
<proteinExistence type="predicted"/>
<gene>
    <name evidence="1" type="ORF">NBRC116591_04110</name>
</gene>
<evidence type="ECO:0000313" key="1">
    <source>
        <dbReference type="EMBL" id="GAA6166601.1"/>
    </source>
</evidence>
<reference evidence="1 2" key="1">
    <citation type="submission" date="2024-04" db="EMBL/GenBank/DDBJ databases">
        <title>Draft genome sequence of Sessilibacter corallicola NBRC 116591.</title>
        <authorList>
            <person name="Miyakawa T."/>
            <person name="Kusuya Y."/>
            <person name="Miura T."/>
        </authorList>
    </citation>
    <scope>NUCLEOTIDE SEQUENCE [LARGE SCALE GENOMIC DNA]</scope>
    <source>
        <strain evidence="1 2">KU-00831-HH</strain>
    </source>
</reference>
<dbReference type="EMBL" id="BAABWN010000001">
    <property type="protein sequence ID" value="GAA6166601.1"/>
    <property type="molecule type" value="Genomic_DNA"/>
</dbReference>
<sequence>MIHTSLFSTLAGVSNPLSVRTFKAFACGALVFSLQSAPTWAQEETEAAKEQATDTPVAEAPAAETPAVEHNASVISEQSNVDDFQLVLDVQVDRALNQVNPALSADGYMVADSISYRFSVLEVVKGDSEAIENTLSVNIPFSACHRILSKGSRYFLQVNPDKLGEIQIDSCDNFASIPMADDVQQVANGGTSNPDSKEL</sequence>
<dbReference type="RefSeq" id="WP_353301493.1">
    <property type="nucleotide sequence ID" value="NZ_BAABWN010000001.1"/>
</dbReference>
<dbReference type="Proteomes" id="UP001465153">
    <property type="component" value="Unassembled WGS sequence"/>
</dbReference>
<comment type="caution">
    <text evidence="1">The sequence shown here is derived from an EMBL/GenBank/DDBJ whole genome shotgun (WGS) entry which is preliminary data.</text>
</comment>
<protein>
    <submittedName>
        <fullName evidence="1">Uncharacterized protein</fullName>
    </submittedName>
</protein>
<keyword evidence="2" id="KW-1185">Reference proteome</keyword>
<organism evidence="1 2">
    <name type="scientific">Sessilibacter corallicola</name>
    <dbReference type="NCBI Taxonomy" id="2904075"/>
    <lineage>
        <taxon>Bacteria</taxon>
        <taxon>Pseudomonadati</taxon>
        <taxon>Pseudomonadota</taxon>
        <taxon>Gammaproteobacteria</taxon>
        <taxon>Cellvibrionales</taxon>
        <taxon>Cellvibrionaceae</taxon>
        <taxon>Sessilibacter</taxon>
    </lineage>
</organism>
<evidence type="ECO:0000313" key="2">
    <source>
        <dbReference type="Proteomes" id="UP001465153"/>
    </source>
</evidence>
<accession>A0ABQ0A4P4</accession>